<evidence type="ECO:0000256" key="1">
    <source>
        <dbReference type="SAM" id="Coils"/>
    </source>
</evidence>
<feature type="coiled-coil region" evidence="1">
    <location>
        <begin position="594"/>
        <end position="652"/>
    </location>
</feature>
<reference evidence="3 4" key="1">
    <citation type="submission" date="2024-04" db="EMBL/GenBank/DDBJ databases">
        <title>Draft genome sequence of Pseudophaeobacter arcticus NBRC 116598.</title>
        <authorList>
            <person name="Miyakawa T."/>
            <person name="Kusuya Y."/>
            <person name="Miura T."/>
        </authorList>
    </citation>
    <scope>NUCLEOTIDE SEQUENCE [LARGE SCALE GENOMIC DNA]</scope>
    <source>
        <strain evidence="3 4">SU-CL00105</strain>
    </source>
</reference>
<evidence type="ECO:0000313" key="3">
    <source>
        <dbReference type="EMBL" id="GAA6195250.1"/>
    </source>
</evidence>
<dbReference type="Proteomes" id="UP001441944">
    <property type="component" value="Unassembled WGS sequence"/>
</dbReference>
<evidence type="ECO:0000259" key="2">
    <source>
        <dbReference type="Pfam" id="PF13476"/>
    </source>
</evidence>
<gene>
    <name evidence="3" type="ORF">NBRC116598_06940</name>
</gene>
<protein>
    <submittedName>
        <fullName evidence="3">ATP-binding protein</fullName>
    </submittedName>
</protein>
<dbReference type="Gene3D" id="3.40.50.300">
    <property type="entry name" value="P-loop containing nucleotide triphosphate hydrolases"/>
    <property type="match status" value="2"/>
</dbReference>
<name>A0ABQ0AHC1_9RHOB</name>
<feature type="coiled-coil region" evidence="1">
    <location>
        <begin position="696"/>
        <end position="723"/>
    </location>
</feature>
<keyword evidence="3" id="KW-0067">ATP-binding</keyword>
<dbReference type="InterPro" id="IPR027417">
    <property type="entry name" value="P-loop_NTPase"/>
</dbReference>
<keyword evidence="4" id="KW-1185">Reference proteome</keyword>
<comment type="caution">
    <text evidence="3">The sequence shown here is derived from an EMBL/GenBank/DDBJ whole genome shotgun (WGS) entry which is preliminary data.</text>
</comment>
<evidence type="ECO:0000313" key="4">
    <source>
        <dbReference type="Proteomes" id="UP001441944"/>
    </source>
</evidence>
<organism evidence="3 4">
    <name type="scientific">Pseudophaeobacter arcticus</name>
    <dbReference type="NCBI Taxonomy" id="385492"/>
    <lineage>
        <taxon>Bacteria</taxon>
        <taxon>Pseudomonadati</taxon>
        <taxon>Pseudomonadota</taxon>
        <taxon>Alphaproteobacteria</taxon>
        <taxon>Rhodobacterales</taxon>
        <taxon>Paracoccaceae</taxon>
        <taxon>Pseudophaeobacter</taxon>
    </lineage>
</organism>
<sequence length="876" mass="95580">MKIRAIRLENVRRFTDPVEITGIGTGLNVLAAPNEQGKSTIFDALHAVFFKDAKSWDKDIRALAPRAGGEPRVEVEIERDGSCYRLAKQFQKASGKGDLRIWQGDHLYLQSDAAEAWLQSLIKSPKEGGPSGLLWVRQGLTNFADAKETLAARQDLMSSVAGEVDSITGGQRMDAIRRDVRQSLDRLVTSRGAKKGGALDQAMHEVATLAAREEELADKVRELRGQLDQRQDLRRALTDLQDPETQQSLEARLRQSQQELQAAEQYQEKLTVAEQALRTATLVLDNHNSALAGFLARRKDRVEAEQALSAAAQTLKQICEVLDPAHAEGKQAEQVLATAKAKTQALESRLAQMQLAARLEQAADQRRALQQTLEQARSVMQQVAALKAQMEHGPDKAAMERIETARDTLALAAQAQQLGAFALTVTYQPGQEGRLTLDGAPLAGGSRIPLPEGGSLEVPGLARIELHPGDGAGRDQLDQAQRALAAALEVVQCDSITQARAAHQARQEARIRLEEAEGQLLVLAPEGIMALMQRLDALPVETPPAEAGAPANEPEDEDLDQLEARLVAQRAEMDASAVALDQARQSEARHRLDLEGARVSHQAAQQRLERAEAALAGQSDTAERLAELQQRQTELQQDLAAQQAHYQALQQDAPDLAPARARAARAKSEQAATREAIQAHLRDLAVLDSRIATTAGMAVEEELAEVRDQLSAAQNRLAAVEFEVAVLRRLDQALEQARSAAQEAYIGPVLQELQPLLRLLWPEARLGLDAGQVLPDQLMRAGQEEAFDSLSGGTQEQIALLVRLAFARLLARKGQPAPIILDDAIVYTDDARIEKIFDALTLQADEMQILVFTCRQKSFRALGGTQLSIRPVSDPA</sequence>
<accession>A0ABQ0AHC1</accession>
<dbReference type="EMBL" id="BAABWU010000002">
    <property type="protein sequence ID" value="GAA6195250.1"/>
    <property type="molecule type" value="Genomic_DNA"/>
</dbReference>
<feature type="domain" description="Rad50/SbcC-type AAA" evidence="2">
    <location>
        <begin position="6"/>
        <end position="268"/>
    </location>
</feature>
<proteinExistence type="predicted"/>
<feature type="coiled-coil region" evidence="1">
    <location>
        <begin position="199"/>
        <end position="283"/>
    </location>
</feature>
<dbReference type="InterPro" id="IPR038729">
    <property type="entry name" value="Rad50/SbcC_AAA"/>
</dbReference>
<dbReference type="RefSeq" id="WP_353397122.1">
    <property type="nucleotide sequence ID" value="NZ_BAABWU010000002.1"/>
</dbReference>
<dbReference type="PANTHER" id="PTHR41259">
    <property type="entry name" value="DOUBLE-STRAND BREAK REPAIR RAD50 ATPASE, PUTATIVE-RELATED"/>
    <property type="match status" value="1"/>
</dbReference>
<keyword evidence="3" id="KW-0547">Nucleotide-binding</keyword>
<dbReference type="SUPFAM" id="SSF52540">
    <property type="entry name" value="P-loop containing nucleoside triphosphate hydrolases"/>
    <property type="match status" value="1"/>
</dbReference>
<dbReference type="PANTHER" id="PTHR41259:SF1">
    <property type="entry name" value="DOUBLE-STRAND BREAK REPAIR RAD50 ATPASE, PUTATIVE-RELATED"/>
    <property type="match status" value="1"/>
</dbReference>
<feature type="coiled-coil region" evidence="1">
    <location>
        <begin position="336"/>
        <end position="389"/>
    </location>
</feature>
<dbReference type="GO" id="GO:0005524">
    <property type="term" value="F:ATP binding"/>
    <property type="evidence" value="ECO:0007669"/>
    <property type="project" value="UniProtKB-KW"/>
</dbReference>
<keyword evidence="1" id="KW-0175">Coiled coil</keyword>
<dbReference type="Pfam" id="PF13476">
    <property type="entry name" value="AAA_23"/>
    <property type="match status" value="1"/>
</dbReference>